<feature type="transmembrane region" description="Helical" evidence="5">
    <location>
        <begin position="142"/>
        <end position="167"/>
    </location>
</feature>
<feature type="domain" description="CFEM" evidence="7">
    <location>
        <begin position="45"/>
        <end position="83"/>
    </location>
</feature>
<evidence type="ECO:0000256" key="3">
    <source>
        <dbReference type="ARBA" id="ARBA00022729"/>
    </source>
</evidence>
<keyword evidence="9" id="KW-1185">Reference proteome</keyword>
<dbReference type="AlphaFoldDB" id="A0A9P6C7M6"/>
<gene>
    <name evidence="8" type="ORF">P691DRAFT_724278</name>
</gene>
<evidence type="ECO:0000256" key="5">
    <source>
        <dbReference type="SAM" id="Phobius"/>
    </source>
</evidence>
<evidence type="ECO:0000256" key="2">
    <source>
        <dbReference type="ARBA" id="ARBA00022525"/>
    </source>
</evidence>
<evidence type="ECO:0000313" key="9">
    <source>
        <dbReference type="Proteomes" id="UP000807342"/>
    </source>
</evidence>
<keyword evidence="2" id="KW-0964">Secreted</keyword>
<accession>A0A9P6C7M6</accession>
<evidence type="ECO:0000256" key="1">
    <source>
        <dbReference type="ARBA" id="ARBA00004613"/>
    </source>
</evidence>
<protein>
    <recommendedName>
        <fullName evidence="7">CFEM domain-containing protein</fullName>
    </recommendedName>
</protein>
<keyword evidence="4" id="KW-1015">Disulfide bond</keyword>
<feature type="signal peptide" evidence="6">
    <location>
        <begin position="1"/>
        <end position="20"/>
    </location>
</feature>
<dbReference type="EMBL" id="MU151087">
    <property type="protein sequence ID" value="KAF9451313.1"/>
    <property type="molecule type" value="Genomic_DNA"/>
</dbReference>
<dbReference type="InterPro" id="IPR008427">
    <property type="entry name" value="Extracellular_membr_CFEM_dom"/>
</dbReference>
<evidence type="ECO:0000256" key="6">
    <source>
        <dbReference type="SAM" id="SignalP"/>
    </source>
</evidence>
<evidence type="ECO:0000256" key="4">
    <source>
        <dbReference type="ARBA" id="ARBA00023157"/>
    </source>
</evidence>
<dbReference type="Pfam" id="PF05730">
    <property type="entry name" value="CFEM"/>
    <property type="match status" value="1"/>
</dbReference>
<keyword evidence="5" id="KW-0472">Membrane</keyword>
<feature type="chain" id="PRO_5040182681" description="CFEM domain-containing protein" evidence="6">
    <location>
        <begin position="21"/>
        <end position="171"/>
    </location>
</feature>
<evidence type="ECO:0000259" key="7">
    <source>
        <dbReference type="Pfam" id="PF05730"/>
    </source>
</evidence>
<keyword evidence="3 6" id="KW-0732">Signal</keyword>
<organism evidence="8 9">
    <name type="scientific">Macrolepiota fuliginosa MF-IS2</name>
    <dbReference type="NCBI Taxonomy" id="1400762"/>
    <lineage>
        <taxon>Eukaryota</taxon>
        <taxon>Fungi</taxon>
        <taxon>Dikarya</taxon>
        <taxon>Basidiomycota</taxon>
        <taxon>Agaricomycotina</taxon>
        <taxon>Agaricomycetes</taxon>
        <taxon>Agaricomycetidae</taxon>
        <taxon>Agaricales</taxon>
        <taxon>Agaricineae</taxon>
        <taxon>Agaricaceae</taxon>
        <taxon>Macrolepiota</taxon>
    </lineage>
</organism>
<dbReference type="GO" id="GO:0005576">
    <property type="term" value="C:extracellular region"/>
    <property type="evidence" value="ECO:0007669"/>
    <property type="project" value="UniProtKB-SubCell"/>
</dbReference>
<comment type="subcellular location">
    <subcellularLocation>
        <location evidence="1">Secreted</location>
    </subcellularLocation>
</comment>
<dbReference type="OrthoDB" id="2953532at2759"/>
<sequence>MQFMLFSLAVIFALTGQALAAFNVTLGTKVFFQQDLLNITGSAIPPSCASNCYNARNNIQSCGSADTACLCKTDTVDSVRGCQQCMFTQLIDQNIKPQDPRVGSTPFMAGYSTACGDANHTLTANQTALKVLSKSWDGPFDAVLPVGGTVVAVMAGAFLGISALLLLSNLS</sequence>
<keyword evidence="5" id="KW-0812">Transmembrane</keyword>
<dbReference type="Proteomes" id="UP000807342">
    <property type="component" value="Unassembled WGS sequence"/>
</dbReference>
<comment type="caution">
    <text evidence="8">The sequence shown here is derived from an EMBL/GenBank/DDBJ whole genome shotgun (WGS) entry which is preliminary data.</text>
</comment>
<keyword evidence="5" id="KW-1133">Transmembrane helix</keyword>
<evidence type="ECO:0000313" key="8">
    <source>
        <dbReference type="EMBL" id="KAF9451313.1"/>
    </source>
</evidence>
<name>A0A9P6C7M6_9AGAR</name>
<reference evidence="8" key="1">
    <citation type="submission" date="2020-11" db="EMBL/GenBank/DDBJ databases">
        <authorList>
            <consortium name="DOE Joint Genome Institute"/>
            <person name="Ahrendt S."/>
            <person name="Riley R."/>
            <person name="Andreopoulos W."/>
            <person name="Labutti K."/>
            <person name="Pangilinan J."/>
            <person name="Ruiz-Duenas F.J."/>
            <person name="Barrasa J.M."/>
            <person name="Sanchez-Garcia M."/>
            <person name="Camarero S."/>
            <person name="Miyauchi S."/>
            <person name="Serrano A."/>
            <person name="Linde D."/>
            <person name="Babiker R."/>
            <person name="Drula E."/>
            <person name="Ayuso-Fernandez I."/>
            <person name="Pacheco R."/>
            <person name="Padilla G."/>
            <person name="Ferreira P."/>
            <person name="Barriuso J."/>
            <person name="Kellner H."/>
            <person name="Castanera R."/>
            <person name="Alfaro M."/>
            <person name="Ramirez L."/>
            <person name="Pisabarro A.G."/>
            <person name="Kuo A."/>
            <person name="Tritt A."/>
            <person name="Lipzen A."/>
            <person name="He G."/>
            <person name="Yan M."/>
            <person name="Ng V."/>
            <person name="Cullen D."/>
            <person name="Martin F."/>
            <person name="Rosso M.-N."/>
            <person name="Henrissat B."/>
            <person name="Hibbett D."/>
            <person name="Martinez A.T."/>
            <person name="Grigoriev I.V."/>
        </authorList>
    </citation>
    <scope>NUCLEOTIDE SEQUENCE</scope>
    <source>
        <strain evidence="8">MF-IS2</strain>
    </source>
</reference>
<proteinExistence type="predicted"/>